<comment type="caution">
    <text evidence="2">The sequence shown here is derived from an EMBL/GenBank/DDBJ whole genome shotgun (WGS) entry which is preliminary data.</text>
</comment>
<keyword evidence="1" id="KW-1133">Transmembrane helix</keyword>
<protein>
    <submittedName>
        <fullName evidence="2">Uncharacterized protein</fullName>
    </submittedName>
</protein>
<feature type="transmembrane region" description="Helical" evidence="1">
    <location>
        <begin position="329"/>
        <end position="354"/>
    </location>
</feature>
<dbReference type="Proteomes" id="UP000472320">
    <property type="component" value="Unassembled WGS sequence"/>
</dbReference>
<name>A0A6L6QF18_9BURK</name>
<evidence type="ECO:0000256" key="1">
    <source>
        <dbReference type="SAM" id="Phobius"/>
    </source>
</evidence>
<feature type="transmembrane region" description="Helical" evidence="1">
    <location>
        <begin position="360"/>
        <end position="382"/>
    </location>
</feature>
<feature type="transmembrane region" description="Helical" evidence="1">
    <location>
        <begin position="459"/>
        <end position="475"/>
    </location>
</feature>
<evidence type="ECO:0000313" key="3">
    <source>
        <dbReference type="Proteomes" id="UP000472320"/>
    </source>
</evidence>
<proteinExistence type="predicted"/>
<reference evidence="2 3" key="1">
    <citation type="submission" date="2019-11" db="EMBL/GenBank/DDBJ databases">
        <title>Type strains purchased from KCTC, JCM and DSMZ.</title>
        <authorList>
            <person name="Lu H."/>
        </authorList>
    </citation>
    <scope>NUCLEOTIDE SEQUENCE [LARGE SCALE GENOMIC DNA]</scope>
    <source>
        <strain evidence="2 3">JCM 31587</strain>
    </source>
</reference>
<feature type="transmembrane region" description="Helical" evidence="1">
    <location>
        <begin position="149"/>
        <end position="170"/>
    </location>
</feature>
<keyword evidence="1" id="KW-0472">Membrane</keyword>
<feature type="transmembrane region" description="Helical" evidence="1">
    <location>
        <begin position="487"/>
        <end position="508"/>
    </location>
</feature>
<feature type="transmembrane region" description="Helical" evidence="1">
    <location>
        <begin position="408"/>
        <end position="427"/>
    </location>
</feature>
<dbReference type="AlphaFoldDB" id="A0A6L6QF18"/>
<feature type="transmembrane region" description="Helical" evidence="1">
    <location>
        <begin position="58"/>
        <end position="82"/>
    </location>
</feature>
<feature type="transmembrane region" description="Helical" evidence="1">
    <location>
        <begin position="182"/>
        <end position="200"/>
    </location>
</feature>
<keyword evidence="1" id="KW-0812">Transmembrane</keyword>
<dbReference type="EMBL" id="WNKX01000006">
    <property type="protein sequence ID" value="MTW10845.1"/>
    <property type="molecule type" value="Genomic_DNA"/>
</dbReference>
<dbReference type="OrthoDB" id="8875045at2"/>
<accession>A0A6L6QF18</accession>
<organism evidence="2 3">
    <name type="scientific">Massilia eburnea</name>
    <dbReference type="NCBI Taxonomy" id="1776165"/>
    <lineage>
        <taxon>Bacteria</taxon>
        <taxon>Pseudomonadati</taxon>
        <taxon>Pseudomonadota</taxon>
        <taxon>Betaproteobacteria</taxon>
        <taxon>Burkholderiales</taxon>
        <taxon>Oxalobacteraceae</taxon>
        <taxon>Telluria group</taxon>
        <taxon>Massilia</taxon>
    </lineage>
</organism>
<dbReference type="RefSeq" id="WP_155453789.1">
    <property type="nucleotide sequence ID" value="NZ_WNKX01000006.1"/>
</dbReference>
<sequence length="517" mass="54473">MNMLALRVIALNEVRLRLRRLSTLVALLVAVGLCWLAISDPASGVTMMVIDHKRVLYTSQALAFGSAHIAGILLGLAGFFLVRGRAAEDLQSGMGAVIGATGAGNALLAFGRWLGGVAYLLLFVLAYLGSTLVLHALRGEGPVQLLVYLKTYLLMLLPVVSYASAAAVLFDNIGALVGKRGDVLYFFLWCLQFGATAGVVENPGTSWPMYFDFSGLSVAVTTLREHFATTYFAMGRHGFDPAVAPVVIPDSFWTLRAFGIRAFTFVLSTSLLAPAALFFHRYSPDRVRRRSSRGNRLLALADRLLRPVTLLVRPLPALAMRVPGFAGEVLAEVALVLSMSPAATLAVAAGAVSAVLAGPAALPGVMTVGVACWGVIVCGIAPRDWQNGAEAMTGVLPGGVLRRFLRQWAASVVLGLPLLMVALRWSGDSPVRGAAAAGGVIALASAASLLGGLTRGSRLFLALFLFTWYIALNAPKEAVLDMVGFNGAATALTAAGWVLAGSLAWLAACAHSRWRNA</sequence>
<gene>
    <name evidence="2" type="ORF">GM658_09530</name>
</gene>
<keyword evidence="3" id="KW-1185">Reference proteome</keyword>
<evidence type="ECO:0000313" key="2">
    <source>
        <dbReference type="EMBL" id="MTW10845.1"/>
    </source>
</evidence>
<feature type="transmembrane region" description="Helical" evidence="1">
    <location>
        <begin position="21"/>
        <end position="38"/>
    </location>
</feature>
<feature type="transmembrane region" description="Helical" evidence="1">
    <location>
        <begin position="433"/>
        <end position="452"/>
    </location>
</feature>
<feature type="transmembrane region" description="Helical" evidence="1">
    <location>
        <begin position="258"/>
        <end position="279"/>
    </location>
</feature>
<feature type="transmembrane region" description="Helical" evidence="1">
    <location>
        <begin position="117"/>
        <end position="137"/>
    </location>
</feature>